<proteinExistence type="predicted"/>
<dbReference type="EMBL" id="VRMN01000006">
    <property type="protein sequence ID" value="KAA8493880.1"/>
    <property type="molecule type" value="Genomic_DNA"/>
</dbReference>
<feature type="chain" id="PRO_5023874297" description="PKD domain-containing protein" evidence="1">
    <location>
        <begin position="28"/>
        <end position="568"/>
    </location>
</feature>
<feature type="domain" description="PKD" evidence="2">
    <location>
        <begin position="105"/>
        <end position="146"/>
    </location>
</feature>
<dbReference type="AlphaFoldDB" id="A0A5J4YSJ0"/>
<dbReference type="InterPro" id="IPR027417">
    <property type="entry name" value="P-loop_NTPase"/>
</dbReference>
<dbReference type="PROSITE" id="PS50093">
    <property type="entry name" value="PKD"/>
    <property type="match status" value="1"/>
</dbReference>
<dbReference type="SUPFAM" id="SSF52540">
    <property type="entry name" value="P-loop containing nucleoside triphosphate hydrolases"/>
    <property type="match status" value="1"/>
</dbReference>
<reference evidence="4" key="1">
    <citation type="journal article" date="2019" name="Nat. Commun.">
        <title>Expansion of phycobilisome linker gene families in mesophilic red algae.</title>
        <authorList>
            <person name="Lee J."/>
            <person name="Kim D."/>
            <person name="Bhattacharya D."/>
            <person name="Yoon H.S."/>
        </authorList>
    </citation>
    <scope>NUCLEOTIDE SEQUENCE [LARGE SCALE GENOMIC DNA]</scope>
    <source>
        <strain evidence="4">CCMP 1328</strain>
    </source>
</reference>
<feature type="signal peptide" evidence="1">
    <location>
        <begin position="1"/>
        <end position="27"/>
    </location>
</feature>
<gene>
    <name evidence="3" type="ORF">FVE85_5017</name>
</gene>
<evidence type="ECO:0000256" key="1">
    <source>
        <dbReference type="SAM" id="SignalP"/>
    </source>
</evidence>
<dbReference type="Proteomes" id="UP000324585">
    <property type="component" value="Unassembled WGS sequence"/>
</dbReference>
<keyword evidence="1" id="KW-0732">Signal</keyword>
<accession>A0A5J4YSJ0</accession>
<dbReference type="InterPro" id="IPR000601">
    <property type="entry name" value="PKD_dom"/>
</dbReference>
<dbReference type="Gene3D" id="3.40.50.300">
    <property type="entry name" value="P-loop containing nucleotide triphosphate hydrolases"/>
    <property type="match status" value="1"/>
</dbReference>
<evidence type="ECO:0000313" key="3">
    <source>
        <dbReference type="EMBL" id="KAA8493880.1"/>
    </source>
</evidence>
<organism evidence="3 4">
    <name type="scientific">Porphyridium purpureum</name>
    <name type="common">Red alga</name>
    <name type="synonym">Porphyridium cruentum</name>
    <dbReference type="NCBI Taxonomy" id="35688"/>
    <lineage>
        <taxon>Eukaryota</taxon>
        <taxon>Rhodophyta</taxon>
        <taxon>Bangiophyceae</taxon>
        <taxon>Porphyridiales</taxon>
        <taxon>Porphyridiaceae</taxon>
        <taxon>Porphyridium</taxon>
    </lineage>
</organism>
<comment type="caution">
    <text evidence="3">The sequence shown here is derived from an EMBL/GenBank/DDBJ whole genome shotgun (WGS) entry which is preliminary data.</text>
</comment>
<evidence type="ECO:0000313" key="4">
    <source>
        <dbReference type="Proteomes" id="UP000324585"/>
    </source>
</evidence>
<sequence length="568" mass="61983">MARMFPLAWALAIALLATWSSLPTVVAQELCRWVPQCEPCLSAGTLALAPDATGAISCRAVHATCLGGSPNCVMQPCQKYVKSEETQLKMVLEYEDVSEVSLEFSASPVDVLVDYGDGMVTAPTSTGKVKHTYRRQGSYQVVISGSLGGIMFTDGLAAVASWGELGLTTLNGAFAGLSSLQNVPADIPRTVTNLSAMSAGSSFKGDIGTVATRSFTFATTHVHHDASDWAMSDVKDRTVAFCQGGTRLTLDHWGYSEGASTTSDAFSVARPCVRDAVTGRVRAGGGERGMMEFNARRALVAWVSACALLLPVVAPRDAAGAPGCDLCADNWLFILAAGGRSGSTTALSMFRMIPGFELIGEHAGALERELELHKQYTDLSHPSLAWSHPKIDMHALSCNTQELVKIMVYGAERATREPRTRVLGFKEIRYVSRHMLEFLSKVFPCARIIFTVREVADAEVHVRKWNQTRLHREWAEQAQMAQSVHKRFPKTTSIMAVEHLSVQLYNDVLHNLLGVRNCSFNSILGANLHGSYTGENPHDNHARDLQIERDRQTHLDGDCDLSHLDFRL</sequence>
<keyword evidence="4" id="KW-1185">Reference proteome</keyword>
<protein>
    <recommendedName>
        <fullName evidence="2">PKD domain-containing protein</fullName>
    </recommendedName>
</protein>
<name>A0A5J4YSJ0_PORPP</name>
<evidence type="ECO:0000259" key="2">
    <source>
        <dbReference type="PROSITE" id="PS50093"/>
    </source>
</evidence>